<dbReference type="GO" id="GO:0045892">
    <property type="term" value="P:negative regulation of DNA-templated transcription"/>
    <property type="evidence" value="ECO:0007669"/>
    <property type="project" value="TreeGrafter"/>
</dbReference>
<keyword evidence="3" id="KW-0804">Transcription</keyword>
<name>A0AAQ1JXX3_9BURK</name>
<proteinExistence type="predicted"/>
<feature type="domain" description="HTH gntR-type" evidence="4">
    <location>
        <begin position="11"/>
        <end position="78"/>
    </location>
</feature>
<dbReference type="Proteomes" id="UP000183529">
    <property type="component" value="Unassembled WGS sequence"/>
</dbReference>
<dbReference type="GO" id="GO:0003700">
    <property type="term" value="F:DNA-binding transcription factor activity"/>
    <property type="evidence" value="ECO:0007669"/>
    <property type="project" value="InterPro"/>
</dbReference>
<dbReference type="SUPFAM" id="SSF64288">
    <property type="entry name" value="Chorismate lyase-like"/>
    <property type="match status" value="1"/>
</dbReference>
<dbReference type="InterPro" id="IPR036390">
    <property type="entry name" value="WH_DNA-bd_sf"/>
</dbReference>
<dbReference type="SMART" id="SM00345">
    <property type="entry name" value="HTH_GNTR"/>
    <property type="match status" value="1"/>
</dbReference>
<keyword evidence="2" id="KW-0238">DNA-binding</keyword>
<dbReference type="PROSITE" id="PS50949">
    <property type="entry name" value="HTH_GNTR"/>
    <property type="match status" value="1"/>
</dbReference>
<dbReference type="RefSeq" id="WP_074987189.1">
    <property type="nucleotide sequence ID" value="NZ_CADFGN010000006.1"/>
</dbReference>
<dbReference type="AlphaFoldDB" id="A0AAQ1JXX3"/>
<evidence type="ECO:0000259" key="4">
    <source>
        <dbReference type="PROSITE" id="PS50949"/>
    </source>
</evidence>
<dbReference type="InterPro" id="IPR028978">
    <property type="entry name" value="Chorismate_lyase_/UTRA_dom_sf"/>
</dbReference>
<evidence type="ECO:0000256" key="2">
    <source>
        <dbReference type="ARBA" id="ARBA00023125"/>
    </source>
</evidence>
<keyword evidence="1" id="KW-0805">Transcription regulation</keyword>
<dbReference type="SUPFAM" id="SSF46785">
    <property type="entry name" value="Winged helix' DNA-binding domain"/>
    <property type="match status" value="1"/>
</dbReference>
<reference evidence="5 6" key="1">
    <citation type="submission" date="2016-10" db="EMBL/GenBank/DDBJ databases">
        <authorList>
            <person name="Varghese N."/>
            <person name="Submissions S."/>
        </authorList>
    </citation>
    <scope>NUCLEOTIDE SEQUENCE [LARGE SCALE GENOMIC DNA]</scope>
    <source>
        <strain evidence="5 6">LMG 22274</strain>
    </source>
</reference>
<dbReference type="Pfam" id="PF07702">
    <property type="entry name" value="UTRA"/>
    <property type="match status" value="1"/>
</dbReference>
<dbReference type="SMART" id="SM00866">
    <property type="entry name" value="UTRA"/>
    <property type="match status" value="1"/>
</dbReference>
<organism evidence="5 6">
    <name type="scientific">Paraburkholderia tropica</name>
    <dbReference type="NCBI Taxonomy" id="92647"/>
    <lineage>
        <taxon>Bacteria</taxon>
        <taxon>Pseudomonadati</taxon>
        <taxon>Pseudomonadota</taxon>
        <taxon>Betaproteobacteria</taxon>
        <taxon>Burkholderiales</taxon>
        <taxon>Burkholderiaceae</taxon>
        <taxon>Paraburkholderia</taxon>
    </lineage>
</organism>
<accession>A0AAQ1JXX3</accession>
<dbReference type="CDD" id="cd07377">
    <property type="entry name" value="WHTH_GntR"/>
    <property type="match status" value="1"/>
</dbReference>
<dbReference type="InterPro" id="IPR011663">
    <property type="entry name" value="UTRA"/>
</dbReference>
<dbReference type="InterPro" id="IPR036388">
    <property type="entry name" value="WH-like_DNA-bd_sf"/>
</dbReference>
<evidence type="ECO:0000256" key="3">
    <source>
        <dbReference type="ARBA" id="ARBA00023163"/>
    </source>
</evidence>
<gene>
    <name evidence="5" type="ORF">SAMN05216550_12517</name>
</gene>
<protein>
    <submittedName>
        <fullName evidence="5">Transcriptional regulator, GntR family</fullName>
    </submittedName>
</protein>
<evidence type="ECO:0000313" key="6">
    <source>
        <dbReference type="Proteomes" id="UP000183529"/>
    </source>
</evidence>
<dbReference type="PANTHER" id="PTHR44846:SF1">
    <property type="entry name" value="MANNOSYL-D-GLYCERATE TRANSPORT_METABOLISM SYSTEM REPRESSOR MNGR-RELATED"/>
    <property type="match status" value="1"/>
</dbReference>
<dbReference type="Gene3D" id="3.40.1410.10">
    <property type="entry name" value="Chorismate lyase-like"/>
    <property type="match status" value="1"/>
</dbReference>
<dbReference type="PANTHER" id="PTHR44846">
    <property type="entry name" value="MANNOSYL-D-GLYCERATE TRANSPORT/METABOLISM SYSTEM REPRESSOR MNGR-RELATED"/>
    <property type="match status" value="1"/>
</dbReference>
<sequence length="246" mass="26840">MQQTIDRISTIPLYSQIKQILINELQGAGSATAPALTEASLMKRFHVSRAPIRQALKELVDEGYVVRQRAKGTFPVHGVNVRLPPALELGGLTRYLTEQGLTPTSRVTGLQRVEPPEAVMEALGLTSPKKLLYLQRVISVKGAPLVWACTYLCTPPDFAPSVEELERVGTVFALIEQALGVVYTRGEQHIWASGASPEEAQALEVDVGAPVLVAETTLFSSDGHPGGWRRAVHRAEDFKYAFGLSR</sequence>
<dbReference type="Gene3D" id="1.10.10.10">
    <property type="entry name" value="Winged helix-like DNA-binding domain superfamily/Winged helix DNA-binding domain"/>
    <property type="match status" value="1"/>
</dbReference>
<dbReference type="InterPro" id="IPR000524">
    <property type="entry name" value="Tscrpt_reg_HTH_GntR"/>
</dbReference>
<comment type="caution">
    <text evidence="5">The sequence shown here is derived from an EMBL/GenBank/DDBJ whole genome shotgun (WGS) entry which is preliminary data.</text>
</comment>
<dbReference type="Pfam" id="PF00392">
    <property type="entry name" value="GntR"/>
    <property type="match status" value="1"/>
</dbReference>
<dbReference type="EMBL" id="FNZM01000025">
    <property type="protein sequence ID" value="SEK13742.1"/>
    <property type="molecule type" value="Genomic_DNA"/>
</dbReference>
<dbReference type="PRINTS" id="PR00035">
    <property type="entry name" value="HTHGNTR"/>
</dbReference>
<evidence type="ECO:0000256" key="1">
    <source>
        <dbReference type="ARBA" id="ARBA00023015"/>
    </source>
</evidence>
<evidence type="ECO:0000313" key="5">
    <source>
        <dbReference type="EMBL" id="SEK13742.1"/>
    </source>
</evidence>
<dbReference type="GO" id="GO:0003677">
    <property type="term" value="F:DNA binding"/>
    <property type="evidence" value="ECO:0007669"/>
    <property type="project" value="UniProtKB-KW"/>
</dbReference>
<dbReference type="InterPro" id="IPR050679">
    <property type="entry name" value="Bact_HTH_transcr_reg"/>
</dbReference>